<evidence type="ECO:0000313" key="8">
    <source>
        <dbReference type="EMBL" id="AZS51077.1"/>
    </source>
</evidence>
<evidence type="ECO:0000256" key="6">
    <source>
        <dbReference type="RuleBase" id="RU364082"/>
    </source>
</evidence>
<dbReference type="RefSeq" id="WP_127163869.1">
    <property type="nucleotide sequence ID" value="NZ_CP029822.1"/>
</dbReference>
<keyword evidence="6" id="KW-0560">Oxidoreductase</keyword>
<comment type="cofactor">
    <cofactor evidence="6">
        <name>Mg(2+)</name>
        <dbReference type="ChEBI" id="CHEBI:18420"/>
    </cofactor>
    <text evidence="6">Binds 1 Mg(2+) ion per monomer.</text>
</comment>
<evidence type="ECO:0000256" key="2">
    <source>
        <dbReference type="ARBA" id="ARBA00010944"/>
    </source>
</evidence>
<dbReference type="InterPro" id="IPR029903">
    <property type="entry name" value="RmlD-like-bd"/>
</dbReference>
<evidence type="ECO:0000256" key="1">
    <source>
        <dbReference type="ARBA" id="ARBA00004781"/>
    </source>
</evidence>
<accession>A0A3S9XF54</accession>
<dbReference type="UniPathway" id="UPA00124"/>
<gene>
    <name evidence="8" type="ORF">DM558_09955</name>
</gene>
<dbReference type="Gene3D" id="3.90.25.10">
    <property type="entry name" value="UDP-galactose 4-epimerase, domain 1"/>
    <property type="match status" value="1"/>
</dbReference>
<reference evidence="9" key="1">
    <citation type="submission" date="2018-06" db="EMBL/GenBank/DDBJ databases">
        <title>Complete genome of Pseudomonas insecticola strain QZS01.</title>
        <authorList>
            <person name="Wang J."/>
            <person name="Su Q."/>
        </authorList>
    </citation>
    <scope>NUCLEOTIDE SEQUENCE [LARGE SCALE GENOMIC DNA]</scope>
    <source>
        <strain evidence="9">QZS01</strain>
    </source>
</reference>
<dbReference type="GO" id="GO:0009243">
    <property type="term" value="P:O antigen biosynthetic process"/>
    <property type="evidence" value="ECO:0007669"/>
    <property type="project" value="UniProtKB-UniPathway"/>
</dbReference>
<dbReference type="GO" id="GO:0005829">
    <property type="term" value="C:cytosol"/>
    <property type="evidence" value="ECO:0007669"/>
    <property type="project" value="TreeGrafter"/>
</dbReference>
<dbReference type="PANTHER" id="PTHR10491">
    <property type="entry name" value="DTDP-4-DEHYDRORHAMNOSE REDUCTASE"/>
    <property type="match status" value="1"/>
</dbReference>
<keyword evidence="6" id="KW-0521">NADP</keyword>
<dbReference type="InterPro" id="IPR036291">
    <property type="entry name" value="NAD(P)-bd_dom_sf"/>
</dbReference>
<dbReference type="GO" id="GO:0008831">
    <property type="term" value="F:dTDP-4-dehydrorhamnose reductase activity"/>
    <property type="evidence" value="ECO:0007669"/>
    <property type="project" value="UniProtKB-EC"/>
</dbReference>
<name>A0A3S9XF54_9GAMM</name>
<comment type="pathway">
    <text evidence="1 6">Carbohydrate biosynthesis; dTDP-L-rhamnose biosynthesis.</text>
</comment>
<dbReference type="UniPathway" id="UPA00281"/>
<evidence type="ECO:0000256" key="3">
    <source>
        <dbReference type="ARBA" id="ARBA00012929"/>
    </source>
</evidence>
<dbReference type="Pfam" id="PF04321">
    <property type="entry name" value="RmlD_sub_bind"/>
    <property type="match status" value="1"/>
</dbReference>
<comment type="function">
    <text evidence="6">Catalyzes the reduction of dTDP-6-deoxy-L-lyxo-4-hexulose to yield dTDP-L-rhamnose.</text>
</comment>
<dbReference type="EMBL" id="CP029822">
    <property type="protein sequence ID" value="AZS51077.1"/>
    <property type="molecule type" value="Genomic_DNA"/>
</dbReference>
<sequence length="299" mass="33859">MRMQLLILGGDNLLGQSLLEQATGENIHLHAPNSPEEGWNHENLSILLENNKPDCVINLAYYADWFQARGVDTEKLSLQINMIEHLAKLCQEKNIILFQPSSYRVFGGTRITAYNEEDEPLPISILGQALWKIEQIVADSCPKHILLRFGWLLDYNPEGKVARLINRAKTLPEIQLADDRRGNPTPIDDAARVILGILQQIDCNTALWGTYHYGAMEATSSLTWGQIALNEARNYDKTITENIIAKPHTEFSDASVEPQYAVLSCKKILYTFGIKQRAWRAAIPELFKDFYHDKINTPG</sequence>
<keyword evidence="9" id="KW-1185">Reference proteome</keyword>
<dbReference type="PANTHER" id="PTHR10491:SF4">
    <property type="entry name" value="METHIONINE ADENOSYLTRANSFERASE 2 SUBUNIT BETA"/>
    <property type="match status" value="1"/>
</dbReference>
<feature type="domain" description="RmlD-like substrate binding" evidence="7">
    <location>
        <begin position="3"/>
        <end position="290"/>
    </location>
</feature>
<comment type="similarity">
    <text evidence="2 6">Belongs to the dTDP-4-dehydrorhamnose reductase family.</text>
</comment>
<evidence type="ECO:0000256" key="4">
    <source>
        <dbReference type="ARBA" id="ARBA00017099"/>
    </source>
</evidence>
<comment type="catalytic activity">
    <reaction evidence="5 6">
        <text>dTDP-beta-L-rhamnose + NADP(+) = dTDP-4-dehydro-beta-L-rhamnose + NADPH + H(+)</text>
        <dbReference type="Rhea" id="RHEA:21796"/>
        <dbReference type="ChEBI" id="CHEBI:15378"/>
        <dbReference type="ChEBI" id="CHEBI:57510"/>
        <dbReference type="ChEBI" id="CHEBI:57783"/>
        <dbReference type="ChEBI" id="CHEBI:58349"/>
        <dbReference type="ChEBI" id="CHEBI:62830"/>
        <dbReference type="EC" id="1.1.1.133"/>
    </reaction>
</comment>
<protein>
    <recommendedName>
        <fullName evidence="4 6">dTDP-4-dehydrorhamnose reductase</fullName>
        <ecNumber evidence="3 6">1.1.1.133</ecNumber>
    </recommendedName>
</protein>
<dbReference type="Proteomes" id="UP000273143">
    <property type="component" value="Chromosome"/>
</dbReference>
<evidence type="ECO:0000259" key="7">
    <source>
        <dbReference type="Pfam" id="PF04321"/>
    </source>
</evidence>
<dbReference type="AlphaFoldDB" id="A0A3S9XF54"/>
<proteinExistence type="inferred from homology"/>
<dbReference type="GO" id="GO:0019305">
    <property type="term" value="P:dTDP-rhamnose biosynthetic process"/>
    <property type="evidence" value="ECO:0007669"/>
    <property type="project" value="UniProtKB-UniPathway"/>
</dbReference>
<evidence type="ECO:0000256" key="5">
    <source>
        <dbReference type="ARBA" id="ARBA00048200"/>
    </source>
</evidence>
<dbReference type="Gene3D" id="3.40.50.720">
    <property type="entry name" value="NAD(P)-binding Rossmann-like Domain"/>
    <property type="match status" value="1"/>
</dbReference>
<organism evidence="8 9">
    <name type="scientific">Entomomonas moraniae</name>
    <dbReference type="NCBI Taxonomy" id="2213226"/>
    <lineage>
        <taxon>Bacteria</taxon>
        <taxon>Pseudomonadati</taxon>
        <taxon>Pseudomonadota</taxon>
        <taxon>Gammaproteobacteria</taxon>
        <taxon>Pseudomonadales</taxon>
        <taxon>Pseudomonadaceae</taxon>
        <taxon>Entomomonas</taxon>
    </lineage>
</organism>
<dbReference type="InterPro" id="IPR005913">
    <property type="entry name" value="dTDP_dehydrorham_reduct"/>
</dbReference>
<dbReference type="SUPFAM" id="SSF51735">
    <property type="entry name" value="NAD(P)-binding Rossmann-fold domains"/>
    <property type="match status" value="1"/>
</dbReference>
<dbReference type="KEGG" id="emo:DM558_09955"/>
<dbReference type="EC" id="1.1.1.133" evidence="3 6"/>
<evidence type="ECO:0000313" key="9">
    <source>
        <dbReference type="Proteomes" id="UP000273143"/>
    </source>
</evidence>